<dbReference type="Pfam" id="PF04357">
    <property type="entry name" value="TamB"/>
    <property type="match status" value="1"/>
</dbReference>
<dbReference type="GO" id="GO:0009306">
    <property type="term" value="P:protein secretion"/>
    <property type="evidence" value="ECO:0007669"/>
    <property type="project" value="InterPro"/>
</dbReference>
<evidence type="ECO:0000256" key="3">
    <source>
        <dbReference type="ARBA" id="ARBA00022989"/>
    </source>
</evidence>
<protein>
    <recommendedName>
        <fullName evidence="5">Translocation and assembly module TamB C-terminal domain-containing protein</fullName>
    </recommendedName>
</protein>
<name>A0AB33Z4U8_9GAMM</name>
<evidence type="ECO:0000259" key="5">
    <source>
        <dbReference type="Pfam" id="PF04357"/>
    </source>
</evidence>
<dbReference type="PANTHER" id="PTHR36985:SF1">
    <property type="entry name" value="TRANSLOCATION AND ASSEMBLY MODULE SUBUNIT TAMB"/>
    <property type="match status" value="1"/>
</dbReference>
<keyword evidence="4" id="KW-0472">Membrane</keyword>
<keyword evidence="7" id="KW-1185">Reference proteome</keyword>
<organism evidence="6 7">
    <name type="scientific">Cycloclasticus pugetii</name>
    <dbReference type="NCBI Taxonomy" id="34068"/>
    <lineage>
        <taxon>Bacteria</taxon>
        <taxon>Pseudomonadati</taxon>
        <taxon>Pseudomonadota</taxon>
        <taxon>Gammaproteobacteria</taxon>
        <taxon>Thiotrichales</taxon>
        <taxon>Piscirickettsiaceae</taxon>
        <taxon>Cycloclasticus</taxon>
    </lineage>
</organism>
<dbReference type="RefSeq" id="WP_016389725.1">
    <property type="nucleotide sequence ID" value="NZ_KE646805.1"/>
</dbReference>
<gene>
    <name evidence="6" type="ORF">L196_01705</name>
</gene>
<feature type="domain" description="Translocation and assembly module TamB C-terminal" evidence="5">
    <location>
        <begin position="1013"/>
        <end position="1340"/>
    </location>
</feature>
<evidence type="ECO:0000313" key="6">
    <source>
        <dbReference type="EMBL" id="EPD14172.1"/>
    </source>
</evidence>
<dbReference type="PANTHER" id="PTHR36985">
    <property type="entry name" value="TRANSLOCATION AND ASSEMBLY MODULE SUBUNIT TAMB"/>
    <property type="match status" value="1"/>
</dbReference>
<accession>A0AB33Z4U8</accession>
<evidence type="ECO:0000256" key="1">
    <source>
        <dbReference type="ARBA" id="ARBA00004167"/>
    </source>
</evidence>
<proteinExistence type="predicted"/>
<keyword evidence="3" id="KW-1133">Transmembrane helix</keyword>
<reference evidence="6 7" key="1">
    <citation type="journal article" date="2013" name="Genome Announc.">
        <title>Genome Sequence of the Pyrene- and Fluoranthene-Degrading Bacterium Cycloclasticus sp. Strain PY97M.</title>
        <authorList>
            <person name="Cui Z."/>
            <person name="Xu G."/>
            <person name="Li Q."/>
            <person name="Gao W."/>
            <person name="Zheng L."/>
        </authorList>
    </citation>
    <scope>NUCLEOTIDE SEQUENCE [LARGE SCALE GENOMIC DNA]</scope>
    <source>
        <strain evidence="6 7">PY97M</strain>
    </source>
</reference>
<evidence type="ECO:0000313" key="7">
    <source>
        <dbReference type="Proteomes" id="UP000015462"/>
    </source>
</evidence>
<dbReference type="InterPro" id="IPR007452">
    <property type="entry name" value="TamB_C"/>
</dbReference>
<comment type="caution">
    <text evidence="6">The sequence shown here is derived from an EMBL/GenBank/DDBJ whole genome shotgun (WGS) entry which is preliminary data.</text>
</comment>
<dbReference type="EMBL" id="ASHL01000001">
    <property type="protein sequence ID" value="EPD14172.1"/>
    <property type="molecule type" value="Genomic_DNA"/>
</dbReference>
<evidence type="ECO:0000256" key="2">
    <source>
        <dbReference type="ARBA" id="ARBA00022692"/>
    </source>
</evidence>
<dbReference type="GO" id="GO:0097347">
    <property type="term" value="C:TAM protein secretion complex"/>
    <property type="evidence" value="ECO:0007669"/>
    <property type="project" value="TreeGrafter"/>
</dbReference>
<comment type="subcellular location">
    <subcellularLocation>
        <location evidence="1">Membrane</location>
        <topology evidence="1">Single-pass membrane protein</topology>
    </subcellularLocation>
</comment>
<sequence length="1343" mass="143346">MMYRAGLRVLLATFLLIVVLVAWLALTESGLSAVLSLSQKLVPELTVKKVSGRLLDGAVFEQIEYQVDEHSQVSINNLTLSWQAAQLIRGRLTINELLIDDVLMTQQGNGAQTSTPISLPAISSPLVLSLKKVRVNTLTVQQGQAVTQPIRNLQAALSLWGDILTIDALSLDSTGKAGLKLKGSIQLSGDYPTTLAYEWFAIDPTLKGLAGKGDIKGNASELRVELKVIKPMQSTSVLTIKNLLGKLSWQMNARIAQLNLADYVDGQTGHLNSIQVTAQGDINQADIKFDAGYQQEGWPVLAWSAQLLSKDLDSWTLNSTLANENGLRLSLYGAVKNVMTLPILELTGQWQQLAWPLSNGVSGIASRSGELTIQGGLDEYKLAINGVLEAQQQAFNFKGAMEGRSNKLNITQLQLNGLDGQASLMGWLDWQNQIPSFQANVTIENIDLPNILSETALLIKEGQVSFAGTVADATAKIDGDLSINSLPLSVQAQAKISQQGAKDLNIKLAVESGQMSFIGEAQWQDMLALKGSVRLNKVNPAFISSQWQGQLSGGWQLVAENLNTKAVGVSIKGLDISGTLRQRPVHFSSDFSYLAEQLTVKKFQLQSGQSVITASGQINEGKTLNWVVNSSNLADFHPELTGALTALGTVSGNLATAQIFADIDGNKLAYSNVVSINQWKSKLSLDMSQQGVMSGKGSLVGLSVENSAPLDVTVDINGTTDKHQVSVDVANRELKVSAQLAGGLSGTNWQGEFSQLTLEHVLAGQWRLSEQGAIRIASTYGSFDKHCLQSATGSVCIQANNSTRGDWNIQGELTAIPLTLLQSFSQSLDSFEGNLKGRFELTGKDQYPISGQGVFSLMDGRVLLEKDLTLENTVIGLRNVNIDFQLSGKGAVANMLLEPDLTGVSALTGQVSVPYLKTVIDTPQQAGLSGYFSWSVNDLSVFDGLHSEYEHLKGQLDIDLKLAGTVANPAVTGSVLLANAGVELARSGTVLSALNASLEGGVDTGIHLKYKATSGEGDFYGDGELVFADKGWHASSTLIGENVEILNLPEMHVIASPNLFFKMTADSAYLEGSINIPTADLAPIELNIPVSASKDVVVIDKALAKETKPISTRVKLNVNLGDNVQIKGLGFEGALTGGLLVSGETDKLLLGTGDIVINKATYRAYGQQLAVDNGKIQYSGGALDNPNLDIKAVRKEKKFTAGLHLLGPVDNLQTSLFSIPSMSDDEVLAHLLLGRSLSNASASDAALLASAASGLGIKGGNMIGEQIANAFGLDAVTFDGNGGDDTALHVGKYLLPNLYLSYGIGIFDSVSTVNLRYELSKLWSLKAESGVDTGVDLLYVREQ</sequence>
<keyword evidence="2" id="KW-0812">Transmembrane</keyword>
<dbReference type="GO" id="GO:0005886">
    <property type="term" value="C:plasma membrane"/>
    <property type="evidence" value="ECO:0007669"/>
    <property type="project" value="InterPro"/>
</dbReference>
<dbReference type="Proteomes" id="UP000015462">
    <property type="component" value="Unassembled WGS sequence"/>
</dbReference>
<evidence type="ECO:0000256" key="4">
    <source>
        <dbReference type="ARBA" id="ARBA00023136"/>
    </source>
</evidence>